<dbReference type="Pfam" id="PF00903">
    <property type="entry name" value="Glyoxalase"/>
    <property type="match status" value="1"/>
</dbReference>
<dbReference type="AlphaFoldDB" id="A0A6B3SNZ5"/>
<protein>
    <submittedName>
        <fullName evidence="2">Glyoxalase</fullName>
    </submittedName>
</protein>
<dbReference type="Gene3D" id="3.10.180.10">
    <property type="entry name" value="2,3-Dihydroxybiphenyl 1,2-Dioxygenase, domain 1"/>
    <property type="match status" value="1"/>
</dbReference>
<dbReference type="RefSeq" id="WP_163964953.1">
    <property type="nucleotide sequence ID" value="NZ_JAAIVB010000052.1"/>
</dbReference>
<dbReference type="InterPro" id="IPR004360">
    <property type="entry name" value="Glyas_Fos-R_dOase_dom"/>
</dbReference>
<dbReference type="PANTHER" id="PTHR46142:SF3">
    <property type="entry name" value="F18B13.24 PROTEIN"/>
    <property type="match status" value="1"/>
</dbReference>
<dbReference type="InterPro" id="IPR029068">
    <property type="entry name" value="Glyas_Bleomycin-R_OHBP_Dase"/>
</dbReference>
<comment type="caution">
    <text evidence="2">The sequence shown here is derived from an EMBL/GenBank/DDBJ whole genome shotgun (WGS) entry which is preliminary data.</text>
</comment>
<organism evidence="2 3">
    <name type="scientific">Noviherbaspirillum galbum</name>
    <dbReference type="NCBI Taxonomy" id="2709383"/>
    <lineage>
        <taxon>Bacteria</taxon>
        <taxon>Pseudomonadati</taxon>
        <taxon>Pseudomonadota</taxon>
        <taxon>Betaproteobacteria</taxon>
        <taxon>Burkholderiales</taxon>
        <taxon>Oxalobacteraceae</taxon>
        <taxon>Noviherbaspirillum</taxon>
    </lineage>
</organism>
<feature type="domain" description="VOC" evidence="1">
    <location>
        <begin position="4"/>
        <end position="139"/>
    </location>
</feature>
<accession>A0A6B3SNZ5</accession>
<evidence type="ECO:0000259" key="1">
    <source>
        <dbReference type="PROSITE" id="PS51819"/>
    </source>
</evidence>
<dbReference type="InterPro" id="IPR037523">
    <property type="entry name" value="VOC_core"/>
</dbReference>
<keyword evidence="3" id="KW-1185">Reference proteome</keyword>
<gene>
    <name evidence="2" type="ORF">G3574_15710</name>
</gene>
<dbReference type="PANTHER" id="PTHR46142">
    <property type="match status" value="1"/>
</dbReference>
<sequence>MALTLNHYSIRTTDLDACRVFYEQVLGMSVGPRPDFPFPGLWMYAGDHTYYGNAVVHIIGIDRNDPAGLKQYLGDRDETALQGTGTIDHIAFFTDGLSSMLERLKRLNVAFRERTVPGLGLHQVFIDDPNGVVIELNYPAHEKQSAGTAESASPASA</sequence>
<evidence type="ECO:0000313" key="2">
    <source>
        <dbReference type="EMBL" id="NEX62534.1"/>
    </source>
</evidence>
<dbReference type="PROSITE" id="PS51819">
    <property type="entry name" value="VOC"/>
    <property type="match status" value="1"/>
</dbReference>
<proteinExistence type="predicted"/>
<dbReference type="EMBL" id="JAAIVB010000052">
    <property type="protein sequence ID" value="NEX62534.1"/>
    <property type="molecule type" value="Genomic_DNA"/>
</dbReference>
<name>A0A6B3SNZ5_9BURK</name>
<reference evidence="2 3" key="1">
    <citation type="submission" date="2020-02" db="EMBL/GenBank/DDBJ databases">
        <authorList>
            <person name="Kim M.K."/>
        </authorList>
    </citation>
    <scope>NUCLEOTIDE SEQUENCE [LARGE SCALE GENOMIC DNA]</scope>
    <source>
        <strain evidence="2 3">17J57-3</strain>
    </source>
</reference>
<dbReference type="Proteomes" id="UP000482155">
    <property type="component" value="Unassembled WGS sequence"/>
</dbReference>
<evidence type="ECO:0000313" key="3">
    <source>
        <dbReference type="Proteomes" id="UP000482155"/>
    </source>
</evidence>
<dbReference type="SUPFAM" id="SSF54593">
    <property type="entry name" value="Glyoxalase/Bleomycin resistance protein/Dihydroxybiphenyl dioxygenase"/>
    <property type="match status" value="1"/>
</dbReference>